<dbReference type="UniPathway" id="UPA00138"/>
<evidence type="ECO:0000256" key="2">
    <source>
        <dbReference type="ARBA" id="ARBA00002988"/>
    </source>
</evidence>
<feature type="non-terminal residue" evidence="16">
    <location>
        <position position="134"/>
    </location>
</feature>
<dbReference type="AlphaFoldDB" id="A0A0P9LQV5"/>
<dbReference type="Proteomes" id="UP000050564">
    <property type="component" value="Unassembled WGS sequence"/>
</dbReference>
<evidence type="ECO:0000256" key="1">
    <source>
        <dbReference type="ARBA" id="ARBA00001946"/>
    </source>
</evidence>
<dbReference type="GO" id="GO:0006094">
    <property type="term" value="P:gluconeogenesis"/>
    <property type="evidence" value="ECO:0007669"/>
    <property type="project" value="UniProtKB-UniPathway"/>
</dbReference>
<keyword evidence="12" id="KW-0460">Magnesium</keyword>
<feature type="domain" description="Pyruvate phosphate dikinase AMP/ATP-binding" evidence="15">
    <location>
        <begin position="64"/>
        <end position="134"/>
    </location>
</feature>
<keyword evidence="10" id="KW-0418">Kinase</keyword>
<dbReference type="Pfam" id="PF01326">
    <property type="entry name" value="PPDK_N"/>
    <property type="match status" value="1"/>
</dbReference>
<evidence type="ECO:0000256" key="14">
    <source>
        <dbReference type="ARBA" id="ARBA00047700"/>
    </source>
</evidence>
<organism evidence="16 17">
    <name type="scientific">Pseudomonas cannabina</name>
    <dbReference type="NCBI Taxonomy" id="86840"/>
    <lineage>
        <taxon>Bacteria</taxon>
        <taxon>Pseudomonadati</taxon>
        <taxon>Pseudomonadota</taxon>
        <taxon>Gammaproteobacteria</taxon>
        <taxon>Pseudomonadales</taxon>
        <taxon>Pseudomonadaceae</taxon>
        <taxon>Pseudomonas</taxon>
    </lineage>
</organism>
<comment type="catalytic activity">
    <reaction evidence="14">
        <text>pyruvate + ATP + H2O = phosphoenolpyruvate + AMP + phosphate + 2 H(+)</text>
        <dbReference type="Rhea" id="RHEA:11364"/>
        <dbReference type="ChEBI" id="CHEBI:15361"/>
        <dbReference type="ChEBI" id="CHEBI:15377"/>
        <dbReference type="ChEBI" id="CHEBI:15378"/>
        <dbReference type="ChEBI" id="CHEBI:30616"/>
        <dbReference type="ChEBI" id="CHEBI:43474"/>
        <dbReference type="ChEBI" id="CHEBI:58702"/>
        <dbReference type="ChEBI" id="CHEBI:456215"/>
        <dbReference type="EC" id="2.7.9.2"/>
    </reaction>
</comment>
<keyword evidence="8" id="KW-0479">Metal-binding</keyword>
<evidence type="ECO:0000256" key="5">
    <source>
        <dbReference type="ARBA" id="ARBA00011996"/>
    </source>
</evidence>
<dbReference type="GO" id="GO:0046872">
    <property type="term" value="F:metal ion binding"/>
    <property type="evidence" value="ECO:0007669"/>
    <property type="project" value="UniProtKB-KW"/>
</dbReference>
<comment type="pathway">
    <text evidence="3">Carbohydrate biosynthesis; gluconeogenesis.</text>
</comment>
<evidence type="ECO:0000256" key="13">
    <source>
        <dbReference type="ARBA" id="ARBA00033470"/>
    </source>
</evidence>
<evidence type="ECO:0000256" key="4">
    <source>
        <dbReference type="ARBA" id="ARBA00007837"/>
    </source>
</evidence>
<dbReference type="SUPFAM" id="SSF56059">
    <property type="entry name" value="Glutathione synthetase ATP-binding domain-like"/>
    <property type="match status" value="1"/>
</dbReference>
<evidence type="ECO:0000256" key="11">
    <source>
        <dbReference type="ARBA" id="ARBA00022840"/>
    </source>
</evidence>
<evidence type="ECO:0000256" key="3">
    <source>
        <dbReference type="ARBA" id="ARBA00004742"/>
    </source>
</evidence>
<keyword evidence="9" id="KW-0547">Nucleotide-binding</keyword>
<proteinExistence type="inferred from homology"/>
<evidence type="ECO:0000313" key="16">
    <source>
        <dbReference type="EMBL" id="KPW80607.1"/>
    </source>
</evidence>
<keyword evidence="16" id="KW-0670">Pyruvate</keyword>
<gene>
    <name evidence="16" type="ORF">ALO81_04679</name>
</gene>
<name>A0A0P9LQV5_PSECA</name>
<dbReference type="InterPro" id="IPR006319">
    <property type="entry name" value="PEP_synth"/>
</dbReference>
<evidence type="ECO:0000256" key="10">
    <source>
        <dbReference type="ARBA" id="ARBA00022777"/>
    </source>
</evidence>
<evidence type="ECO:0000256" key="8">
    <source>
        <dbReference type="ARBA" id="ARBA00022723"/>
    </source>
</evidence>
<dbReference type="PANTHER" id="PTHR43030:SF1">
    <property type="entry name" value="PHOSPHOENOLPYRUVATE SYNTHASE"/>
    <property type="match status" value="1"/>
</dbReference>
<keyword evidence="11" id="KW-0067">ATP-binding</keyword>
<dbReference type="Gene3D" id="3.30.1490.20">
    <property type="entry name" value="ATP-grasp fold, A domain"/>
    <property type="match status" value="1"/>
</dbReference>
<dbReference type="InterPro" id="IPR013815">
    <property type="entry name" value="ATP_grasp_subdomain_1"/>
</dbReference>
<keyword evidence="7" id="KW-0808">Transferase</keyword>
<evidence type="ECO:0000259" key="15">
    <source>
        <dbReference type="Pfam" id="PF01326"/>
    </source>
</evidence>
<reference evidence="16 17" key="1">
    <citation type="submission" date="2015-09" db="EMBL/GenBank/DDBJ databases">
        <title>Genome announcement of multiple Pseudomonas syringae strains.</title>
        <authorList>
            <person name="Thakur S."/>
            <person name="Wang P.W."/>
            <person name="Gong Y."/>
            <person name="Weir B.S."/>
            <person name="Guttman D.S."/>
        </authorList>
    </citation>
    <scope>NUCLEOTIDE SEQUENCE [LARGE SCALE GENOMIC DNA]</scope>
    <source>
        <strain evidence="16 17">ICMP2823</strain>
    </source>
</reference>
<dbReference type="EC" id="2.7.9.2" evidence="5"/>
<dbReference type="InterPro" id="IPR002192">
    <property type="entry name" value="PPDK_AMP/ATP-bd"/>
</dbReference>
<comment type="caution">
    <text evidence="16">The sequence shown here is derived from an EMBL/GenBank/DDBJ whole genome shotgun (WGS) entry which is preliminary data.</text>
</comment>
<comment type="cofactor">
    <cofactor evidence="1">
        <name>Mg(2+)</name>
        <dbReference type="ChEBI" id="CHEBI:18420"/>
    </cofactor>
</comment>
<comment type="similarity">
    <text evidence="4">Belongs to the PEP-utilizing enzyme family.</text>
</comment>
<evidence type="ECO:0000256" key="9">
    <source>
        <dbReference type="ARBA" id="ARBA00022741"/>
    </source>
</evidence>
<dbReference type="GO" id="GO:0008986">
    <property type="term" value="F:pyruvate, water dikinase activity"/>
    <property type="evidence" value="ECO:0007669"/>
    <property type="project" value="UniProtKB-EC"/>
</dbReference>
<accession>A0A0P9LQV5</accession>
<comment type="function">
    <text evidence="2">Catalyzes the phosphorylation of pyruvate to phosphoenolpyruvate.</text>
</comment>
<evidence type="ECO:0000256" key="7">
    <source>
        <dbReference type="ARBA" id="ARBA00022679"/>
    </source>
</evidence>
<dbReference type="GO" id="GO:0005524">
    <property type="term" value="F:ATP binding"/>
    <property type="evidence" value="ECO:0007669"/>
    <property type="project" value="UniProtKB-KW"/>
</dbReference>
<sequence length="134" mass="14166">MLTLRASRYSFFQGSGFCPTPHARGLSTRARANELFPTTNTVSGEITLVEYVVSLDKLGVHDVEHVGGKNSSLGEMISNLAGAGVSVPGGFATTAQAYRDFLELSGLNDQIHAALDALDVDDVNALARTGAQIR</sequence>
<evidence type="ECO:0000256" key="6">
    <source>
        <dbReference type="ARBA" id="ARBA00021623"/>
    </source>
</evidence>
<protein>
    <recommendedName>
        <fullName evidence="6">Phosphoenolpyruvate synthase</fullName>
        <ecNumber evidence="5">2.7.9.2</ecNumber>
    </recommendedName>
    <alternativeName>
        <fullName evidence="13">Pyruvate, water dikinase</fullName>
    </alternativeName>
</protein>
<evidence type="ECO:0000256" key="12">
    <source>
        <dbReference type="ARBA" id="ARBA00022842"/>
    </source>
</evidence>
<dbReference type="PANTHER" id="PTHR43030">
    <property type="entry name" value="PHOSPHOENOLPYRUVATE SYNTHASE"/>
    <property type="match status" value="1"/>
</dbReference>
<evidence type="ECO:0000313" key="17">
    <source>
        <dbReference type="Proteomes" id="UP000050564"/>
    </source>
</evidence>
<dbReference type="EMBL" id="LJPX01000064">
    <property type="protein sequence ID" value="KPW80607.1"/>
    <property type="molecule type" value="Genomic_DNA"/>
</dbReference>